<organism evidence="2 3">
    <name type="scientific">Toxocara canis</name>
    <name type="common">Canine roundworm</name>
    <dbReference type="NCBI Taxonomy" id="6265"/>
    <lineage>
        <taxon>Eukaryota</taxon>
        <taxon>Metazoa</taxon>
        <taxon>Ecdysozoa</taxon>
        <taxon>Nematoda</taxon>
        <taxon>Chromadorea</taxon>
        <taxon>Rhabditida</taxon>
        <taxon>Spirurina</taxon>
        <taxon>Ascaridomorpha</taxon>
        <taxon>Ascaridoidea</taxon>
        <taxon>Toxocaridae</taxon>
        <taxon>Toxocara</taxon>
    </lineage>
</organism>
<dbReference type="InterPro" id="IPR036259">
    <property type="entry name" value="MFS_trans_sf"/>
</dbReference>
<keyword evidence="3" id="KW-1185">Reference proteome</keyword>
<dbReference type="AlphaFoldDB" id="A0A0B2VS14"/>
<keyword evidence="1" id="KW-1133">Transmembrane helix</keyword>
<name>A0A0B2VS14_TOXCA</name>
<dbReference type="STRING" id="6265.A0A0B2VS14"/>
<dbReference type="SUPFAM" id="SSF103473">
    <property type="entry name" value="MFS general substrate transporter"/>
    <property type="match status" value="1"/>
</dbReference>
<feature type="transmembrane region" description="Helical" evidence="1">
    <location>
        <begin position="44"/>
        <end position="72"/>
    </location>
</feature>
<dbReference type="OrthoDB" id="2985014at2759"/>
<dbReference type="EMBL" id="JPKZ01001038">
    <property type="protein sequence ID" value="KHN84182.1"/>
    <property type="molecule type" value="Genomic_DNA"/>
</dbReference>
<evidence type="ECO:0000313" key="3">
    <source>
        <dbReference type="Proteomes" id="UP000031036"/>
    </source>
</evidence>
<accession>A0A0B2VS14</accession>
<evidence type="ECO:0000256" key="1">
    <source>
        <dbReference type="SAM" id="Phobius"/>
    </source>
</evidence>
<protein>
    <submittedName>
        <fullName evidence="2">Sodium-dependent phosphate transport protein 1</fullName>
    </submittedName>
</protein>
<comment type="caution">
    <text evidence="2">The sequence shown here is derived from an EMBL/GenBank/DDBJ whole genome shotgun (WGS) entry which is preliminary data.</text>
</comment>
<keyword evidence="1" id="KW-0812">Transmembrane</keyword>
<proteinExistence type="predicted"/>
<sequence>MHYRHHYLNYGQTERAALLWAVAVGTLLGVWPHQYLLLRYGARYVLFVAGLISALATAAIPLLAFLGLPWLIVARTAQLCQTKYGWPSVFYVHSFIGFIIMLAWLICYEDDPKQHPQVSLIELEKIDRDKTEAHKNHDRFVPYSISVDGFSFDESRPFSGLQKEHYD</sequence>
<feature type="transmembrane region" description="Helical" evidence="1">
    <location>
        <begin position="84"/>
        <end position="107"/>
    </location>
</feature>
<dbReference type="PANTHER" id="PTHR45757">
    <property type="entry name" value="PROTEIN CBG23364-RELATED"/>
    <property type="match status" value="1"/>
</dbReference>
<keyword evidence="1" id="KW-0472">Membrane</keyword>
<evidence type="ECO:0000313" key="2">
    <source>
        <dbReference type="EMBL" id="KHN84182.1"/>
    </source>
</evidence>
<reference evidence="2 3" key="1">
    <citation type="submission" date="2014-11" db="EMBL/GenBank/DDBJ databases">
        <title>Genetic blueprint of the zoonotic pathogen Toxocara canis.</title>
        <authorList>
            <person name="Zhu X.-Q."/>
            <person name="Korhonen P.K."/>
            <person name="Cai H."/>
            <person name="Young N.D."/>
            <person name="Nejsum P."/>
            <person name="von Samson-Himmelstjerna G."/>
            <person name="Boag P.R."/>
            <person name="Tan P."/>
            <person name="Li Q."/>
            <person name="Min J."/>
            <person name="Yang Y."/>
            <person name="Wang X."/>
            <person name="Fang X."/>
            <person name="Hall R.S."/>
            <person name="Hofmann A."/>
            <person name="Sternberg P.W."/>
            <person name="Jex A.R."/>
            <person name="Gasser R.B."/>
        </authorList>
    </citation>
    <scope>NUCLEOTIDE SEQUENCE [LARGE SCALE GENOMIC DNA]</scope>
    <source>
        <strain evidence="2">PN_DK_2014</strain>
    </source>
</reference>
<feature type="transmembrane region" description="Helical" evidence="1">
    <location>
        <begin position="17"/>
        <end position="37"/>
    </location>
</feature>
<dbReference type="GO" id="GO:0016020">
    <property type="term" value="C:membrane"/>
    <property type="evidence" value="ECO:0007669"/>
    <property type="project" value="TreeGrafter"/>
</dbReference>
<dbReference type="Proteomes" id="UP000031036">
    <property type="component" value="Unassembled WGS sequence"/>
</dbReference>
<gene>
    <name evidence="2" type="primary">SLC17A1</name>
    <name evidence="2" type="ORF">Tcan_09513</name>
</gene>